<dbReference type="InterPro" id="IPR020559">
    <property type="entry name" value="PRibGlycinamide_synth_CS"/>
</dbReference>
<dbReference type="InterPro" id="IPR000115">
    <property type="entry name" value="PRibGlycinamide_synth"/>
</dbReference>
<comment type="pathway">
    <text evidence="3 12">Purine metabolism; IMP biosynthesis via de novo pathway; N(1)-(5-phospho-D-ribosyl)glycinamide from 5-phospho-alpha-D-ribose 1-diphosphate: step 2/2.</text>
</comment>
<dbReference type="PANTHER" id="PTHR43472:SF1">
    <property type="entry name" value="PHOSPHORIBOSYLAMINE--GLYCINE LIGASE, CHLOROPLASTIC"/>
    <property type="match status" value="1"/>
</dbReference>
<evidence type="ECO:0000256" key="5">
    <source>
        <dbReference type="ARBA" id="ARBA00022598"/>
    </source>
</evidence>
<comment type="cofactor">
    <cofactor evidence="2">
        <name>Mg(2+)</name>
        <dbReference type="ChEBI" id="CHEBI:18420"/>
    </cofactor>
</comment>
<keyword evidence="16" id="KW-1185">Reference proteome</keyword>
<evidence type="ECO:0000256" key="1">
    <source>
        <dbReference type="ARBA" id="ARBA00001936"/>
    </source>
</evidence>
<dbReference type="SMART" id="SM01209">
    <property type="entry name" value="GARS_A"/>
    <property type="match status" value="1"/>
</dbReference>
<evidence type="ECO:0000256" key="11">
    <source>
        <dbReference type="ARBA" id="ARBA00042864"/>
    </source>
</evidence>
<name>A0ABY4QXN7_9ACTN</name>
<dbReference type="RefSeq" id="WP_249771658.1">
    <property type="nucleotide sequence ID" value="NZ_CP097332.1"/>
</dbReference>
<evidence type="ECO:0000256" key="2">
    <source>
        <dbReference type="ARBA" id="ARBA00001946"/>
    </source>
</evidence>
<keyword evidence="5 12" id="KW-0436">Ligase</keyword>
<dbReference type="InterPro" id="IPR016185">
    <property type="entry name" value="PreATP-grasp_dom_sf"/>
</dbReference>
<dbReference type="InterPro" id="IPR013815">
    <property type="entry name" value="ATP_grasp_subdomain_1"/>
</dbReference>
<evidence type="ECO:0000256" key="9">
    <source>
        <dbReference type="ARBA" id="ARBA00038345"/>
    </source>
</evidence>
<evidence type="ECO:0000256" key="12">
    <source>
        <dbReference type="HAMAP-Rule" id="MF_00138"/>
    </source>
</evidence>
<dbReference type="SUPFAM" id="SSF52440">
    <property type="entry name" value="PreATP-grasp domain"/>
    <property type="match status" value="1"/>
</dbReference>
<evidence type="ECO:0000259" key="14">
    <source>
        <dbReference type="PROSITE" id="PS50975"/>
    </source>
</evidence>
<sequence length="415" mass="42010">MRVLVVGSGAREHALCLSLSADPAVTALICAPGNAGTASVAEQRPVQPTDPAAVAALAGEVSADLVIIGPEAPLVAGVADAVRGAGIACFGPSGAAAQLEGSKAFAKDVMTAAGVPTAGAYVCETPEEASHALDEFGPPYVVKDDGLAAGKGVVVTSDRAVALAHAAACGRAVIEEFLDGPEVSLFCVTDGSAVVPLQPAQDFKRIFDHDEGPNTGGMGAYSPLDWLPVGTVADVVARVAQPTVDELARRGIPFSGLLYVGLAMTGNGPKVIEFNARFGDPETQVVLALLETPLAGVLYAAATGRLAEVPPLRWSDGAAVTVVIAAARYPDPPRLDDPITGGDQPGVIHAGTRRDADGVLRASGGRVLSATATGQTLAEARDAAYRLVDSIDLPGGQHRTDIGLKAVQGGITVSR</sequence>
<dbReference type="InterPro" id="IPR037123">
    <property type="entry name" value="PRibGlycinamide_synth_C_sf"/>
</dbReference>
<dbReference type="Gene3D" id="3.40.50.20">
    <property type="match status" value="1"/>
</dbReference>
<evidence type="ECO:0000256" key="3">
    <source>
        <dbReference type="ARBA" id="ARBA00005174"/>
    </source>
</evidence>
<evidence type="ECO:0000313" key="16">
    <source>
        <dbReference type="Proteomes" id="UP001056336"/>
    </source>
</evidence>
<gene>
    <name evidence="12 15" type="primary">purD</name>
    <name evidence="15" type="ORF">M6D93_18755</name>
</gene>
<evidence type="ECO:0000256" key="7">
    <source>
        <dbReference type="ARBA" id="ARBA00022755"/>
    </source>
</evidence>
<dbReference type="Pfam" id="PF02843">
    <property type="entry name" value="GARS_C"/>
    <property type="match status" value="1"/>
</dbReference>
<dbReference type="HAMAP" id="MF_00138">
    <property type="entry name" value="GARS"/>
    <property type="match status" value="1"/>
</dbReference>
<dbReference type="Gene3D" id="3.30.1490.20">
    <property type="entry name" value="ATP-grasp fold, A domain"/>
    <property type="match status" value="1"/>
</dbReference>
<dbReference type="Proteomes" id="UP001056336">
    <property type="component" value="Chromosome"/>
</dbReference>
<dbReference type="InterPro" id="IPR011054">
    <property type="entry name" value="Rudment_hybrid_motif"/>
</dbReference>
<evidence type="ECO:0000256" key="6">
    <source>
        <dbReference type="ARBA" id="ARBA00022741"/>
    </source>
</evidence>
<dbReference type="PANTHER" id="PTHR43472">
    <property type="entry name" value="PHOSPHORIBOSYLAMINE--GLYCINE LIGASE"/>
    <property type="match status" value="1"/>
</dbReference>
<evidence type="ECO:0000256" key="10">
    <source>
        <dbReference type="ARBA" id="ARBA00042242"/>
    </source>
</evidence>
<dbReference type="SUPFAM" id="SSF51246">
    <property type="entry name" value="Rudiment single hybrid motif"/>
    <property type="match status" value="1"/>
</dbReference>
<keyword evidence="7 12" id="KW-0658">Purine biosynthesis</keyword>
<dbReference type="PROSITE" id="PS00184">
    <property type="entry name" value="GARS"/>
    <property type="match status" value="1"/>
</dbReference>
<dbReference type="Gene3D" id="3.30.470.20">
    <property type="entry name" value="ATP-grasp fold, B domain"/>
    <property type="match status" value="1"/>
</dbReference>
<organism evidence="15 16">
    <name type="scientific">Jatrophihabitans telluris</name>
    <dbReference type="NCBI Taxonomy" id="2038343"/>
    <lineage>
        <taxon>Bacteria</taxon>
        <taxon>Bacillati</taxon>
        <taxon>Actinomycetota</taxon>
        <taxon>Actinomycetes</taxon>
        <taxon>Jatrophihabitantales</taxon>
        <taxon>Jatrophihabitantaceae</taxon>
        <taxon>Jatrophihabitans</taxon>
    </lineage>
</organism>
<dbReference type="InterPro" id="IPR011761">
    <property type="entry name" value="ATP-grasp"/>
</dbReference>
<evidence type="ECO:0000256" key="4">
    <source>
        <dbReference type="ARBA" id="ARBA00013255"/>
    </source>
</evidence>
<comment type="cofactor">
    <cofactor evidence="1">
        <name>Mn(2+)</name>
        <dbReference type="ChEBI" id="CHEBI:29035"/>
    </cofactor>
</comment>
<feature type="domain" description="ATP-grasp" evidence="14">
    <location>
        <begin position="107"/>
        <end position="303"/>
    </location>
</feature>
<dbReference type="SUPFAM" id="SSF56059">
    <property type="entry name" value="Glutathione synthetase ATP-binding domain-like"/>
    <property type="match status" value="1"/>
</dbReference>
<dbReference type="EC" id="6.3.4.13" evidence="4 12"/>
<keyword evidence="6 13" id="KW-0547">Nucleotide-binding</keyword>
<dbReference type="PROSITE" id="PS50975">
    <property type="entry name" value="ATP_GRASP"/>
    <property type="match status" value="1"/>
</dbReference>
<protein>
    <recommendedName>
        <fullName evidence="4 12">Phosphoribosylamine--glycine ligase</fullName>
        <ecNumber evidence="4 12">6.3.4.13</ecNumber>
    </recommendedName>
    <alternativeName>
        <fullName evidence="12">GARS</fullName>
    </alternativeName>
    <alternativeName>
        <fullName evidence="10 12">Glycinamide ribonucleotide synthetase</fullName>
    </alternativeName>
    <alternativeName>
        <fullName evidence="11 12">Phosphoribosylglycinamide synthetase</fullName>
    </alternativeName>
</protein>
<dbReference type="SMART" id="SM01210">
    <property type="entry name" value="GARS_C"/>
    <property type="match status" value="1"/>
</dbReference>
<reference evidence="15" key="2">
    <citation type="submission" date="2022-05" db="EMBL/GenBank/DDBJ databases">
        <authorList>
            <person name="Kim J.-S."/>
            <person name="Lee K."/>
            <person name="Suh M."/>
            <person name="Eom M."/>
            <person name="Kim J.-S."/>
            <person name="Kim D.-S."/>
            <person name="Ko S.-H."/>
            <person name="Shin Y."/>
            <person name="Lee J.-S."/>
        </authorList>
    </citation>
    <scope>NUCLEOTIDE SEQUENCE</scope>
    <source>
        <strain evidence="15">N237</strain>
    </source>
</reference>
<dbReference type="InterPro" id="IPR020560">
    <property type="entry name" value="PRibGlycinamide_synth_C-dom"/>
</dbReference>
<dbReference type="InterPro" id="IPR020562">
    <property type="entry name" value="PRibGlycinamide_synth_N"/>
</dbReference>
<evidence type="ECO:0000256" key="13">
    <source>
        <dbReference type="PROSITE-ProRule" id="PRU00409"/>
    </source>
</evidence>
<reference evidence="15" key="1">
    <citation type="journal article" date="2018" name="Int. J. Syst. Evol. Microbiol.">
        <title>Jatrophihabitans telluris sp. nov., isolated from sediment soil of lava forest wetlands and the emended description of the genus Jatrophihabitans.</title>
        <authorList>
            <person name="Lee K.C."/>
            <person name="Suh M.K."/>
            <person name="Eom M.K."/>
            <person name="Kim K.K."/>
            <person name="Kim J.S."/>
            <person name="Kim D.S."/>
            <person name="Ko S.H."/>
            <person name="Shin Y.K."/>
            <person name="Lee J.S."/>
        </authorList>
    </citation>
    <scope>NUCLEOTIDE SEQUENCE</scope>
    <source>
        <strain evidence="15">N237</strain>
    </source>
</reference>
<comment type="similarity">
    <text evidence="9 12">Belongs to the GARS family.</text>
</comment>
<dbReference type="Pfam" id="PF02844">
    <property type="entry name" value="GARS_N"/>
    <property type="match status" value="1"/>
</dbReference>
<comment type="catalytic activity">
    <reaction evidence="12">
        <text>5-phospho-beta-D-ribosylamine + glycine + ATP = N(1)-(5-phospho-beta-D-ribosyl)glycinamide + ADP + phosphate + H(+)</text>
        <dbReference type="Rhea" id="RHEA:17453"/>
        <dbReference type="ChEBI" id="CHEBI:15378"/>
        <dbReference type="ChEBI" id="CHEBI:30616"/>
        <dbReference type="ChEBI" id="CHEBI:43474"/>
        <dbReference type="ChEBI" id="CHEBI:57305"/>
        <dbReference type="ChEBI" id="CHEBI:58681"/>
        <dbReference type="ChEBI" id="CHEBI:143788"/>
        <dbReference type="ChEBI" id="CHEBI:456216"/>
        <dbReference type="EC" id="6.3.4.13"/>
    </reaction>
</comment>
<evidence type="ECO:0000313" key="15">
    <source>
        <dbReference type="EMBL" id="UQX88300.1"/>
    </source>
</evidence>
<dbReference type="NCBIfam" id="TIGR00877">
    <property type="entry name" value="purD"/>
    <property type="match status" value="1"/>
</dbReference>
<dbReference type="InterPro" id="IPR020561">
    <property type="entry name" value="PRibGlycinamid_synth_ATP-grasp"/>
</dbReference>
<dbReference type="GO" id="GO:0004637">
    <property type="term" value="F:phosphoribosylamine-glycine ligase activity"/>
    <property type="evidence" value="ECO:0007669"/>
    <property type="project" value="UniProtKB-EC"/>
</dbReference>
<keyword evidence="8 13" id="KW-0067">ATP-binding</keyword>
<dbReference type="Gene3D" id="3.90.600.10">
    <property type="entry name" value="Phosphoribosylglycinamide synthetase, C-terminal domain"/>
    <property type="match status" value="1"/>
</dbReference>
<accession>A0ABY4QXN7</accession>
<dbReference type="Pfam" id="PF01071">
    <property type="entry name" value="GARS_A"/>
    <property type="match status" value="1"/>
</dbReference>
<evidence type="ECO:0000256" key="8">
    <source>
        <dbReference type="ARBA" id="ARBA00022840"/>
    </source>
</evidence>
<dbReference type="EMBL" id="CP097332">
    <property type="protein sequence ID" value="UQX88300.1"/>
    <property type="molecule type" value="Genomic_DNA"/>
</dbReference>
<proteinExistence type="inferred from homology"/>